<dbReference type="Proteomes" id="UP000475117">
    <property type="component" value="Chromosome"/>
</dbReference>
<organism evidence="1 2">
    <name type="scientific">Sulfuriroseicoccus oceanibius</name>
    <dbReference type="NCBI Taxonomy" id="2707525"/>
    <lineage>
        <taxon>Bacteria</taxon>
        <taxon>Pseudomonadati</taxon>
        <taxon>Verrucomicrobiota</taxon>
        <taxon>Verrucomicrobiia</taxon>
        <taxon>Verrucomicrobiales</taxon>
        <taxon>Verrucomicrobiaceae</taxon>
        <taxon>Sulfuriroseicoccus</taxon>
    </lineage>
</organism>
<dbReference type="EMBL" id="CP066776">
    <property type="protein sequence ID" value="QQL44786.1"/>
    <property type="molecule type" value="Genomic_DNA"/>
</dbReference>
<reference evidence="1 2" key="1">
    <citation type="submission" date="2020-12" db="EMBL/GenBank/DDBJ databases">
        <title>Sulforoseuscoccus oceanibium gen. nov., sp. nov., a representative of the phylum Verrucomicrobia with special cytoplasmic membrane, and proposal of Sulforoseuscoccusaceae fam. nov.</title>
        <authorList>
            <person name="Xi F."/>
        </authorList>
    </citation>
    <scope>NUCLEOTIDE SEQUENCE [LARGE SCALE GENOMIC DNA]</scope>
    <source>
        <strain evidence="1 2">T37</strain>
    </source>
</reference>
<protein>
    <submittedName>
        <fullName evidence="1">Uncharacterized protein</fullName>
    </submittedName>
</protein>
<evidence type="ECO:0000313" key="1">
    <source>
        <dbReference type="EMBL" id="QQL44786.1"/>
    </source>
</evidence>
<keyword evidence="2" id="KW-1185">Reference proteome</keyword>
<name>A0A6B3LG00_9BACT</name>
<dbReference type="RefSeq" id="WP_164365274.1">
    <property type="nucleotide sequence ID" value="NZ_CP066776.1"/>
</dbReference>
<accession>A0A6B3LG00</accession>
<proteinExistence type="predicted"/>
<sequence length="152" mass="17434">MRRRLLSALMQIVFLAVLTGMFSRPSAMPDITSFSIPMETIQQGGQKIRLDDYKGTVSIFQGNENQVSIQFTHDRTAKIPYIAWGLLALYSAYLLVGVFKQEKANNTPAPIDLNLIKSLPDYKSFLDDDPERKFLYDEDLPNAFLEWLLKRK</sequence>
<dbReference type="AlphaFoldDB" id="A0A6B3LG00"/>
<evidence type="ECO:0000313" key="2">
    <source>
        <dbReference type="Proteomes" id="UP000475117"/>
    </source>
</evidence>
<gene>
    <name evidence="1" type="ORF">G3M56_013035</name>
</gene>
<dbReference type="KEGG" id="soa:G3M56_013035"/>